<evidence type="ECO:0000256" key="2">
    <source>
        <dbReference type="ARBA" id="ARBA00022864"/>
    </source>
</evidence>
<keyword evidence="3 6" id="KW-0902">Two-component regulatory system</keyword>
<dbReference type="AlphaFoldDB" id="A0A843V3U3"/>
<evidence type="ECO:0000313" key="8">
    <source>
        <dbReference type="Proteomes" id="UP000652761"/>
    </source>
</evidence>
<evidence type="ECO:0000256" key="6">
    <source>
        <dbReference type="RuleBase" id="RU369004"/>
    </source>
</evidence>
<dbReference type="GO" id="GO:0009736">
    <property type="term" value="P:cytokinin-activated signaling pathway"/>
    <property type="evidence" value="ECO:0007669"/>
    <property type="project" value="UniProtKB-KW"/>
</dbReference>
<keyword evidence="4" id="KW-0539">Nucleus</keyword>
<dbReference type="PANTHER" id="PTHR28242:SF43">
    <property type="entry name" value="HISTIDINE-CONTAINING PHOSPHOTRANSFER PROTEIN 4"/>
    <property type="match status" value="1"/>
</dbReference>
<dbReference type="OrthoDB" id="1673781at2759"/>
<name>A0A843V3U3_COLES</name>
<dbReference type="FunFam" id="1.20.120.160:FF:000001">
    <property type="entry name" value="Histidine-containing phosphotransfer protein 1"/>
    <property type="match status" value="1"/>
</dbReference>
<evidence type="ECO:0000256" key="5">
    <source>
        <dbReference type="ARBA" id="ARBA00057097"/>
    </source>
</evidence>
<dbReference type="SUPFAM" id="SSF47226">
    <property type="entry name" value="Histidine-containing phosphotransfer domain, HPT domain"/>
    <property type="match status" value="1"/>
</dbReference>
<evidence type="ECO:0000256" key="4">
    <source>
        <dbReference type="ARBA" id="ARBA00023242"/>
    </source>
</evidence>
<sequence length="332" mass="37220">MRDSICQHRIGSAVVVSAFTNQWKSCAAPVAVVSLAFSSLAKAGTKVLPFLRAQAQKETGPDGDCYSFFCSTRKFGPFGSDPKFWRISEEEGIRQEESVVTVAFKTFLMRVCRGLNASNGARSSPPDGWDAPRTLSLGCGRRRQPPASPFISTGAAPFPRRCSFSQPCRESSCPREMLLADGSKGYLDEQFLQLEELQDDASPNFVEEVVTLFFSDSARLITNIEQALEKNPRDFLRLDGFVHQLKGSSSRMNSSKNAAYWLRKYAFMSIGAVKVKNECSVFREYCNQGNTEGSLKSFQKVKREHTVLRQKLENYFQMLRQVTPVERAVRPN</sequence>
<dbReference type="InterPro" id="IPR036641">
    <property type="entry name" value="HPT_dom_sf"/>
</dbReference>
<comment type="function">
    <text evidence="5">Functions as a two-component phosphorelay mediators between cytokinin sensor histidine kinases and response regulators (B-type ARRs). Plays an important role in propagating cytokinin signal transduction through the multistep His-to-Asp phosphorelay. Functions as a positive regulator of the cytokinin signaling pathway. May play a regulatory role in salt and drought tolerance during plant development.</text>
</comment>
<dbReference type="InterPro" id="IPR045871">
    <property type="entry name" value="AHP1-5/YPD1"/>
</dbReference>
<dbReference type="GO" id="GO:0005829">
    <property type="term" value="C:cytosol"/>
    <property type="evidence" value="ECO:0007669"/>
    <property type="project" value="UniProtKB-SubCell"/>
</dbReference>
<comment type="domain">
    <text evidence="6">Histidine-containing phosphotransfer domain (HPt) contains an active histidine that mediates the phosphotransfer.</text>
</comment>
<comment type="caution">
    <text evidence="7">The sequence shown here is derived from an EMBL/GenBank/DDBJ whole genome shotgun (WGS) entry which is preliminary data.</text>
</comment>
<evidence type="ECO:0000256" key="1">
    <source>
        <dbReference type="ARBA" id="ARBA00022490"/>
    </source>
</evidence>
<dbReference type="GO" id="GO:0043424">
    <property type="term" value="F:protein histidine kinase binding"/>
    <property type="evidence" value="ECO:0007669"/>
    <property type="project" value="UniProtKB-UniRule"/>
</dbReference>
<proteinExistence type="predicted"/>
<dbReference type="GO" id="GO:0080038">
    <property type="term" value="P:positive regulation of cytokinin-activated signaling pathway"/>
    <property type="evidence" value="ECO:0007669"/>
    <property type="project" value="UniProtKB-ARBA"/>
</dbReference>
<dbReference type="Gene3D" id="1.20.120.160">
    <property type="entry name" value="HPT domain"/>
    <property type="match status" value="1"/>
</dbReference>
<gene>
    <name evidence="7" type="ORF">Taro_018896</name>
</gene>
<organism evidence="7 8">
    <name type="scientific">Colocasia esculenta</name>
    <name type="common">Wild taro</name>
    <name type="synonym">Arum esculentum</name>
    <dbReference type="NCBI Taxonomy" id="4460"/>
    <lineage>
        <taxon>Eukaryota</taxon>
        <taxon>Viridiplantae</taxon>
        <taxon>Streptophyta</taxon>
        <taxon>Embryophyta</taxon>
        <taxon>Tracheophyta</taxon>
        <taxon>Spermatophyta</taxon>
        <taxon>Magnoliopsida</taxon>
        <taxon>Liliopsida</taxon>
        <taxon>Araceae</taxon>
        <taxon>Aroideae</taxon>
        <taxon>Colocasieae</taxon>
        <taxon>Colocasia</taxon>
    </lineage>
</organism>
<dbReference type="PANTHER" id="PTHR28242">
    <property type="entry name" value="PHOSPHORELAY INTERMEDIATE PROTEIN YPD1"/>
    <property type="match status" value="1"/>
</dbReference>
<dbReference type="GO" id="GO:0005634">
    <property type="term" value="C:nucleus"/>
    <property type="evidence" value="ECO:0007669"/>
    <property type="project" value="UniProtKB-SubCell"/>
</dbReference>
<keyword evidence="8" id="KW-1185">Reference proteome</keyword>
<evidence type="ECO:0000313" key="7">
    <source>
        <dbReference type="EMBL" id="MQL86359.1"/>
    </source>
</evidence>
<dbReference type="GO" id="GO:0009927">
    <property type="term" value="F:histidine phosphotransfer kinase activity"/>
    <property type="evidence" value="ECO:0007669"/>
    <property type="project" value="UniProtKB-UniRule"/>
</dbReference>
<dbReference type="Proteomes" id="UP000652761">
    <property type="component" value="Unassembled WGS sequence"/>
</dbReference>
<dbReference type="EMBL" id="NMUH01000895">
    <property type="protein sequence ID" value="MQL86359.1"/>
    <property type="molecule type" value="Genomic_DNA"/>
</dbReference>
<evidence type="ECO:0000256" key="3">
    <source>
        <dbReference type="ARBA" id="ARBA00023012"/>
    </source>
</evidence>
<accession>A0A843V3U3</accession>
<protein>
    <recommendedName>
        <fullName evidence="6">Histidine-containing phosphotransfer protein</fullName>
    </recommendedName>
</protein>
<dbReference type="GO" id="GO:0000160">
    <property type="term" value="P:phosphorelay signal transduction system"/>
    <property type="evidence" value="ECO:0007669"/>
    <property type="project" value="UniProtKB-UniRule"/>
</dbReference>
<keyword evidence="2 6" id="KW-0932">Cytokinin signaling pathway</keyword>
<keyword evidence="1" id="KW-0963">Cytoplasm</keyword>
<comment type="subcellular location">
    <subcellularLocation>
        <location evidence="6">Cytoplasm</location>
        <location evidence="6">Cytosol</location>
    </subcellularLocation>
    <subcellularLocation>
        <location evidence="6">Nucleus</location>
    </subcellularLocation>
</comment>
<reference evidence="7" key="1">
    <citation type="submission" date="2017-07" db="EMBL/GenBank/DDBJ databases">
        <title>Taro Niue Genome Assembly and Annotation.</title>
        <authorList>
            <person name="Atibalentja N."/>
            <person name="Keating K."/>
            <person name="Fields C.J."/>
        </authorList>
    </citation>
    <scope>NUCLEOTIDE SEQUENCE</scope>
    <source>
        <strain evidence="7">Niue_2</strain>
        <tissue evidence="7">Leaf</tissue>
    </source>
</reference>